<feature type="compositionally biased region" description="Low complexity" evidence="6">
    <location>
        <begin position="13"/>
        <end position="25"/>
    </location>
</feature>
<evidence type="ECO:0000259" key="7">
    <source>
        <dbReference type="Pfam" id="PF00808"/>
    </source>
</evidence>
<dbReference type="InterPro" id="IPR009072">
    <property type="entry name" value="Histone-fold"/>
</dbReference>
<dbReference type="GO" id="GO:0008622">
    <property type="term" value="C:epsilon DNA polymerase complex"/>
    <property type="evidence" value="ECO:0007669"/>
    <property type="project" value="TreeGrafter"/>
</dbReference>
<dbReference type="EMBL" id="CP023324">
    <property type="protein sequence ID" value="ATY61536.1"/>
    <property type="molecule type" value="Genomic_DNA"/>
</dbReference>
<evidence type="ECO:0000313" key="9">
    <source>
        <dbReference type="Proteomes" id="UP000323067"/>
    </source>
</evidence>
<feature type="compositionally biased region" description="Basic and acidic residues" evidence="6">
    <location>
        <begin position="1"/>
        <end position="12"/>
    </location>
</feature>
<dbReference type="VEuPathDB" id="FungiDB:A9K55_007899"/>
<evidence type="ECO:0000256" key="1">
    <source>
        <dbReference type="ARBA" id="ARBA00004123"/>
    </source>
</evidence>
<dbReference type="PANTHER" id="PTHR46172:SF1">
    <property type="entry name" value="DNA POLYMERASE EPSILON SUBUNIT 3"/>
    <property type="match status" value="1"/>
</dbReference>
<evidence type="ECO:0000313" key="8">
    <source>
        <dbReference type="EMBL" id="ATY61536.1"/>
    </source>
</evidence>
<dbReference type="OrthoDB" id="1707486at2759"/>
<feature type="region of interest" description="Disordered" evidence="6">
    <location>
        <begin position="1"/>
        <end position="56"/>
    </location>
</feature>
<dbReference type="GO" id="GO:0031507">
    <property type="term" value="P:heterochromatin formation"/>
    <property type="evidence" value="ECO:0007669"/>
    <property type="project" value="TreeGrafter"/>
</dbReference>
<protein>
    <recommendedName>
        <fullName evidence="4">DNA polymerase epsilon subunit D</fullName>
    </recommendedName>
    <alternativeName>
        <fullName evidence="5">DNA polymerase II subunit D</fullName>
    </alternativeName>
</protein>
<dbReference type="PANTHER" id="PTHR46172">
    <property type="entry name" value="DNA POLYMERASE EPSILON SUBUNIT 3"/>
    <property type="match status" value="1"/>
</dbReference>
<dbReference type="GO" id="GO:0006974">
    <property type="term" value="P:DNA damage response"/>
    <property type="evidence" value="ECO:0007669"/>
    <property type="project" value="TreeGrafter"/>
</dbReference>
<feature type="compositionally biased region" description="Basic and acidic residues" evidence="6">
    <location>
        <begin position="213"/>
        <end position="222"/>
    </location>
</feature>
<keyword evidence="3" id="KW-0539">Nucleus</keyword>
<evidence type="ECO:0000256" key="5">
    <source>
        <dbReference type="ARBA" id="ARBA00042096"/>
    </source>
</evidence>
<gene>
    <name evidence="8" type="ORF">A9K55_007899</name>
</gene>
<reference evidence="8 9" key="1">
    <citation type="journal article" date="2017" name="BMC Genomics">
        <title>Chromosome level assembly and secondary metabolite potential of the parasitic fungus Cordyceps militaris.</title>
        <authorList>
            <person name="Kramer G.J."/>
            <person name="Nodwell J.R."/>
        </authorList>
    </citation>
    <scope>NUCLEOTIDE SEQUENCE [LARGE SCALE GENOMIC DNA]</scope>
    <source>
        <strain evidence="8 9">ATCC 34164</strain>
    </source>
</reference>
<dbReference type="InterPro" id="IPR051377">
    <property type="entry name" value="DNA_Pol-Epsilon_Subunit"/>
</dbReference>
<dbReference type="CDD" id="cd22928">
    <property type="entry name" value="HFD_POLE3_DPB4"/>
    <property type="match status" value="1"/>
</dbReference>
<proteinExistence type="predicted"/>
<feature type="compositionally biased region" description="Acidic residues" evidence="6">
    <location>
        <begin position="269"/>
        <end position="297"/>
    </location>
</feature>
<name>A0A2H4SEK4_CORMI</name>
<keyword evidence="2" id="KW-0235">DNA replication</keyword>
<dbReference type="GO" id="GO:0008623">
    <property type="term" value="C:CHRAC"/>
    <property type="evidence" value="ECO:0007669"/>
    <property type="project" value="TreeGrafter"/>
</dbReference>
<dbReference type="Pfam" id="PF00808">
    <property type="entry name" value="CBFD_NFYB_HMF"/>
    <property type="match status" value="1"/>
</dbReference>
<dbReference type="GO" id="GO:0031490">
    <property type="term" value="F:chromatin DNA binding"/>
    <property type="evidence" value="ECO:0007669"/>
    <property type="project" value="TreeGrafter"/>
</dbReference>
<dbReference type="GO" id="GO:0006272">
    <property type="term" value="P:leading strand elongation"/>
    <property type="evidence" value="ECO:0007669"/>
    <property type="project" value="TreeGrafter"/>
</dbReference>
<dbReference type="GO" id="GO:0046982">
    <property type="term" value="F:protein heterodimerization activity"/>
    <property type="evidence" value="ECO:0007669"/>
    <property type="project" value="InterPro"/>
</dbReference>
<dbReference type="InterPro" id="IPR003958">
    <property type="entry name" value="CBFA_NFYB_domain"/>
</dbReference>
<evidence type="ECO:0000256" key="4">
    <source>
        <dbReference type="ARBA" id="ARBA00039775"/>
    </source>
</evidence>
<dbReference type="VEuPathDB" id="FungiDB:CCM_07014"/>
<feature type="compositionally biased region" description="Acidic residues" evidence="6">
    <location>
        <begin position="228"/>
        <end position="261"/>
    </location>
</feature>
<dbReference type="Gene3D" id="1.10.20.10">
    <property type="entry name" value="Histone, subunit A"/>
    <property type="match status" value="1"/>
</dbReference>
<dbReference type="SUPFAM" id="SSF47113">
    <property type="entry name" value="Histone-fold"/>
    <property type="match status" value="1"/>
</dbReference>
<accession>A0A2H4SEK4</accession>
<dbReference type="Proteomes" id="UP000323067">
    <property type="component" value="Chromosome vii"/>
</dbReference>
<evidence type="ECO:0000256" key="2">
    <source>
        <dbReference type="ARBA" id="ARBA00022705"/>
    </source>
</evidence>
<feature type="region of interest" description="Disordered" evidence="6">
    <location>
        <begin position="170"/>
        <end position="297"/>
    </location>
</feature>
<evidence type="ECO:0000256" key="6">
    <source>
        <dbReference type="SAM" id="MobiDB-lite"/>
    </source>
</evidence>
<dbReference type="AlphaFoldDB" id="A0A2H4SEK4"/>
<comment type="subcellular location">
    <subcellularLocation>
        <location evidence="1">Nucleus</location>
    </subcellularLocation>
</comment>
<organism evidence="8 9">
    <name type="scientific">Cordyceps militaris</name>
    <name type="common">Caterpillar fungus</name>
    <name type="synonym">Clavaria militaris</name>
    <dbReference type="NCBI Taxonomy" id="73501"/>
    <lineage>
        <taxon>Eukaryota</taxon>
        <taxon>Fungi</taxon>
        <taxon>Dikarya</taxon>
        <taxon>Ascomycota</taxon>
        <taxon>Pezizomycotina</taxon>
        <taxon>Sordariomycetes</taxon>
        <taxon>Hypocreomycetidae</taxon>
        <taxon>Hypocreales</taxon>
        <taxon>Cordycipitaceae</taxon>
        <taxon>Cordyceps</taxon>
    </lineage>
</organism>
<feature type="domain" description="Transcription factor CBF/NF-Y/archaeal histone" evidence="7">
    <location>
        <begin position="76"/>
        <end position="140"/>
    </location>
</feature>
<evidence type="ECO:0000256" key="3">
    <source>
        <dbReference type="ARBA" id="ARBA00023242"/>
    </source>
</evidence>
<sequence>MPSRKSDARRSDVSPAVADASSPTARADSSVPSTSPPPRAEESEENTTTEGTKRSKEAVAAAAAVDLDKMTIEDLTLPKSIITRLAKGVLPANTQIQANAIMAMSKSATVFISYLAAYANEITLNANKKTIMPADVFKALEIIEFDFLKEPLQAEFAKFNAIQTDKRNTYRQKVKAAVKTPGDDVEMGGGGGRSEDRGVGDKTTTLALSDGDDAPRSKKARVEASPADAEETDAEDPEDEDAAEEMDDEEEDEEEQEDEEQEEHRQDSGDETQDTLEEMADVEQEDADEAMDGDESD</sequence>